<organism evidence="2 3">
    <name type="scientific">Clathrospora elynae</name>
    <dbReference type="NCBI Taxonomy" id="706981"/>
    <lineage>
        <taxon>Eukaryota</taxon>
        <taxon>Fungi</taxon>
        <taxon>Dikarya</taxon>
        <taxon>Ascomycota</taxon>
        <taxon>Pezizomycotina</taxon>
        <taxon>Dothideomycetes</taxon>
        <taxon>Pleosporomycetidae</taxon>
        <taxon>Pleosporales</taxon>
        <taxon>Diademaceae</taxon>
        <taxon>Clathrospora</taxon>
    </lineage>
</organism>
<dbReference type="Proteomes" id="UP000800038">
    <property type="component" value="Unassembled WGS sequence"/>
</dbReference>
<evidence type="ECO:0000313" key="2">
    <source>
        <dbReference type="EMBL" id="KAF1935437.1"/>
    </source>
</evidence>
<feature type="transmembrane region" description="Helical" evidence="1">
    <location>
        <begin position="168"/>
        <end position="186"/>
    </location>
</feature>
<keyword evidence="3" id="KW-1185">Reference proteome</keyword>
<evidence type="ECO:0000313" key="3">
    <source>
        <dbReference type="Proteomes" id="UP000800038"/>
    </source>
</evidence>
<keyword evidence="1" id="KW-1133">Transmembrane helix</keyword>
<keyword evidence="1" id="KW-0472">Membrane</keyword>
<sequence length="337" mass="36990">MAPPTLIERDTPQTIPHAPMRRRLHPVARVAILVILNLTINVACWELASVFLDHELGAITRMPSYAGFTSLYSPDARIAMRCLTIGMAWYLQYDAYDVSALSVLTHAPQAYLISTFYGISSVTAAAALCIEMLSFGLPTLLLRSRSAVHKPSVPLRNRFLLNSSQVQLSNALLATAVYVLVLWAGLKSETLNVFLVTHFDIPTMEAAHLENPVSIGVKVFVAGIAAKAFLLNPSFAAQPLTSGAATPTEDFDPTSATLPMTLEHNFYRFDQRTRTLIQQTTIVNAFLFAGTVQRCMTLKGTEIMGAAGYASMWVAANTIIALWYFWVGDTSPEYEPL</sequence>
<dbReference type="EMBL" id="ML976270">
    <property type="protein sequence ID" value="KAF1935437.1"/>
    <property type="molecule type" value="Genomic_DNA"/>
</dbReference>
<feature type="transmembrane region" description="Helical" evidence="1">
    <location>
        <begin position="30"/>
        <end position="52"/>
    </location>
</feature>
<dbReference type="OrthoDB" id="5394254at2759"/>
<dbReference type="AlphaFoldDB" id="A0A6A5SDC3"/>
<protein>
    <submittedName>
        <fullName evidence="2">Uncharacterized protein</fullName>
    </submittedName>
</protein>
<keyword evidence="1" id="KW-0812">Transmembrane</keyword>
<evidence type="ECO:0000256" key="1">
    <source>
        <dbReference type="SAM" id="Phobius"/>
    </source>
</evidence>
<proteinExistence type="predicted"/>
<gene>
    <name evidence="2" type="ORF">EJ02DRAFT_127831</name>
</gene>
<feature type="transmembrane region" description="Helical" evidence="1">
    <location>
        <begin position="116"/>
        <end position="142"/>
    </location>
</feature>
<name>A0A6A5SDC3_9PLEO</name>
<reference evidence="2" key="1">
    <citation type="journal article" date="2020" name="Stud. Mycol.">
        <title>101 Dothideomycetes genomes: a test case for predicting lifestyles and emergence of pathogens.</title>
        <authorList>
            <person name="Haridas S."/>
            <person name="Albert R."/>
            <person name="Binder M."/>
            <person name="Bloem J."/>
            <person name="Labutti K."/>
            <person name="Salamov A."/>
            <person name="Andreopoulos B."/>
            <person name="Baker S."/>
            <person name="Barry K."/>
            <person name="Bills G."/>
            <person name="Bluhm B."/>
            <person name="Cannon C."/>
            <person name="Castanera R."/>
            <person name="Culley D."/>
            <person name="Daum C."/>
            <person name="Ezra D."/>
            <person name="Gonzalez J."/>
            <person name="Henrissat B."/>
            <person name="Kuo A."/>
            <person name="Liang C."/>
            <person name="Lipzen A."/>
            <person name="Lutzoni F."/>
            <person name="Magnuson J."/>
            <person name="Mondo S."/>
            <person name="Nolan M."/>
            <person name="Ohm R."/>
            <person name="Pangilinan J."/>
            <person name="Park H.-J."/>
            <person name="Ramirez L."/>
            <person name="Alfaro M."/>
            <person name="Sun H."/>
            <person name="Tritt A."/>
            <person name="Yoshinaga Y."/>
            <person name="Zwiers L.-H."/>
            <person name="Turgeon B."/>
            <person name="Goodwin S."/>
            <person name="Spatafora J."/>
            <person name="Crous P."/>
            <person name="Grigoriev I."/>
        </authorList>
    </citation>
    <scope>NUCLEOTIDE SEQUENCE</scope>
    <source>
        <strain evidence="2">CBS 161.51</strain>
    </source>
</reference>
<feature type="transmembrane region" description="Helical" evidence="1">
    <location>
        <begin position="306"/>
        <end position="327"/>
    </location>
</feature>
<accession>A0A6A5SDC3</accession>